<evidence type="ECO:0000256" key="13">
    <source>
        <dbReference type="SAM" id="MobiDB-lite"/>
    </source>
</evidence>
<dbReference type="GO" id="GO:0097541">
    <property type="term" value="C:axonemal basal plate"/>
    <property type="evidence" value="ECO:0007669"/>
    <property type="project" value="TreeGrafter"/>
</dbReference>
<dbReference type="Proteomes" id="UP000192247">
    <property type="component" value="Unassembled WGS sequence"/>
</dbReference>
<reference evidence="15 16" key="1">
    <citation type="journal article" date="2017" name="Gigascience">
        <title>Draft genome of the honey bee ectoparasitic mite, Tropilaelaps mercedesae, is shaped by the parasitic life history.</title>
        <authorList>
            <person name="Dong X."/>
            <person name="Armstrong S.D."/>
            <person name="Xia D."/>
            <person name="Makepeace B.L."/>
            <person name="Darby A.C."/>
            <person name="Kadowaki T."/>
        </authorList>
    </citation>
    <scope>NUCLEOTIDE SEQUENCE [LARGE SCALE GENOMIC DNA]</scope>
    <source>
        <strain evidence="15">Wuxi-XJTLU</strain>
    </source>
</reference>
<evidence type="ECO:0000256" key="11">
    <source>
        <dbReference type="ARBA" id="ARBA00023212"/>
    </source>
</evidence>
<evidence type="ECO:0000256" key="6">
    <source>
        <dbReference type="ARBA" id="ARBA00022574"/>
    </source>
</evidence>
<protein>
    <submittedName>
        <fullName evidence="15">Uncharacterized protein</fullName>
    </submittedName>
</protein>
<dbReference type="GO" id="GO:0045184">
    <property type="term" value="P:establishment of protein localization"/>
    <property type="evidence" value="ECO:0007669"/>
    <property type="project" value="TreeGrafter"/>
</dbReference>
<evidence type="ECO:0000256" key="2">
    <source>
        <dbReference type="ARBA" id="ARBA00004430"/>
    </source>
</evidence>
<evidence type="ECO:0000256" key="7">
    <source>
        <dbReference type="ARBA" id="ARBA00022737"/>
    </source>
</evidence>
<keyword evidence="7" id="KW-0677">Repeat</keyword>
<evidence type="ECO:0000256" key="5">
    <source>
        <dbReference type="ARBA" id="ARBA00022490"/>
    </source>
</evidence>
<evidence type="ECO:0000256" key="12">
    <source>
        <dbReference type="ARBA" id="ARBA00023273"/>
    </source>
</evidence>
<dbReference type="PANTHER" id="PTHR13667">
    <property type="entry name" value="HOMOLOC-13"/>
    <property type="match status" value="1"/>
</dbReference>
<dbReference type="AlphaFoldDB" id="A0A1V9XLL9"/>
<sequence>MRHSKYEKAFLLAVDIESVDLFYDLCTVAKRSRLSGLVRASQRKIEELESSTCSSSFSSHGTTSTSDHSDASGSGSGSSSDDELDWGGREHQFIQLEPTQVKVAAATPTKQLTLGAGAGASGGSGGAGGASVATGSLTRAAPGAVPSRALLLPPAPTAPASHDTARSPIVDTAAVPALPAPRSQNVAIAKPAVRSPAERPALKQVGVPDKLGLASINHGSRRRSIALPAVTREEGGEMTDDLGLTPGAATGSGRSPVWPRQSTDDRGGGTASAGGVDTEQAAGPIMLWHFTVFDAAARDADALRGSAFSLNEFSNRLSLRGSFAIPAAAFQRQAIVGRLVRVVKVRDIPRTRIVIVLVTGICLQIVCLILYHRESLDLLPPRAPFAPALDPGPLVYAFNLLASGNHPQSWLFGSQESW</sequence>
<dbReference type="InterPro" id="IPR024511">
    <property type="entry name" value="Frtz"/>
</dbReference>
<evidence type="ECO:0000256" key="3">
    <source>
        <dbReference type="ARBA" id="ARBA00006059"/>
    </source>
</evidence>
<name>A0A1V9XLL9_9ACAR</name>
<keyword evidence="5" id="KW-0963">Cytoplasm</keyword>
<evidence type="ECO:0000256" key="14">
    <source>
        <dbReference type="SAM" id="Phobius"/>
    </source>
</evidence>
<comment type="similarity">
    <text evidence="3">Belongs to the WD repeat fritz family.</text>
</comment>
<keyword evidence="16" id="KW-1185">Reference proteome</keyword>
<comment type="subcellular location">
    <subcellularLocation>
        <location evidence="1">Cell membrane</location>
    </subcellularLocation>
    <subcellularLocation>
        <location evidence="2">Cytoplasm</location>
        <location evidence="2">Cytoskeleton</location>
        <location evidence="2">Cilium axoneme</location>
    </subcellularLocation>
</comment>
<organism evidence="15 16">
    <name type="scientific">Tropilaelaps mercedesae</name>
    <dbReference type="NCBI Taxonomy" id="418985"/>
    <lineage>
        <taxon>Eukaryota</taxon>
        <taxon>Metazoa</taxon>
        <taxon>Ecdysozoa</taxon>
        <taxon>Arthropoda</taxon>
        <taxon>Chelicerata</taxon>
        <taxon>Arachnida</taxon>
        <taxon>Acari</taxon>
        <taxon>Parasitiformes</taxon>
        <taxon>Mesostigmata</taxon>
        <taxon>Gamasina</taxon>
        <taxon>Dermanyssoidea</taxon>
        <taxon>Laelapidae</taxon>
        <taxon>Tropilaelaps</taxon>
    </lineage>
</organism>
<keyword evidence="6" id="KW-0853">WD repeat</keyword>
<evidence type="ECO:0000256" key="8">
    <source>
        <dbReference type="ARBA" id="ARBA00022794"/>
    </source>
</evidence>
<evidence type="ECO:0000313" key="16">
    <source>
        <dbReference type="Proteomes" id="UP000192247"/>
    </source>
</evidence>
<evidence type="ECO:0000256" key="10">
    <source>
        <dbReference type="ARBA" id="ARBA00023136"/>
    </source>
</evidence>
<feature type="transmembrane region" description="Helical" evidence="14">
    <location>
        <begin position="353"/>
        <end position="371"/>
    </location>
</feature>
<gene>
    <name evidence="15" type="ORF">BIW11_03451</name>
</gene>
<evidence type="ECO:0000256" key="1">
    <source>
        <dbReference type="ARBA" id="ARBA00004236"/>
    </source>
</evidence>
<keyword evidence="14" id="KW-0812">Transmembrane</keyword>
<keyword evidence="4" id="KW-1003">Cell membrane</keyword>
<keyword evidence="14" id="KW-1133">Transmembrane helix</keyword>
<feature type="region of interest" description="Disordered" evidence="13">
    <location>
        <begin position="49"/>
        <end position="86"/>
    </location>
</feature>
<keyword evidence="10 14" id="KW-0472">Membrane</keyword>
<feature type="region of interest" description="Disordered" evidence="13">
    <location>
        <begin position="224"/>
        <end position="276"/>
    </location>
</feature>
<dbReference type="EMBL" id="MNPL01008436">
    <property type="protein sequence ID" value="OQR74238.1"/>
    <property type="molecule type" value="Genomic_DNA"/>
</dbReference>
<dbReference type="GO" id="GO:0005886">
    <property type="term" value="C:plasma membrane"/>
    <property type="evidence" value="ECO:0007669"/>
    <property type="project" value="UniProtKB-SubCell"/>
</dbReference>
<dbReference type="GO" id="GO:0007399">
    <property type="term" value="P:nervous system development"/>
    <property type="evidence" value="ECO:0007669"/>
    <property type="project" value="TreeGrafter"/>
</dbReference>
<dbReference type="OrthoDB" id="6437098at2759"/>
<keyword evidence="9" id="KW-0969">Cilium</keyword>
<keyword evidence="11" id="KW-0206">Cytoskeleton</keyword>
<keyword evidence="8" id="KW-0970">Cilium biogenesis/degradation</keyword>
<comment type="caution">
    <text evidence="15">The sequence shown here is derived from an EMBL/GenBank/DDBJ whole genome shotgun (WGS) entry which is preliminary data.</text>
</comment>
<feature type="compositionally biased region" description="Low complexity" evidence="13">
    <location>
        <begin position="50"/>
        <end position="79"/>
    </location>
</feature>
<dbReference type="GO" id="GO:0044782">
    <property type="term" value="P:cilium organization"/>
    <property type="evidence" value="ECO:0007669"/>
    <property type="project" value="TreeGrafter"/>
</dbReference>
<dbReference type="InParanoid" id="A0A1V9XLL9"/>
<evidence type="ECO:0000313" key="15">
    <source>
        <dbReference type="EMBL" id="OQR74238.1"/>
    </source>
</evidence>
<dbReference type="PANTHER" id="PTHR13667:SF5">
    <property type="entry name" value="WD REPEAT-CONTAINING AND PLANAR CELL POLARITY EFFECTOR PROTEIN FRITZ HOMOLOG"/>
    <property type="match status" value="1"/>
</dbReference>
<proteinExistence type="inferred from homology"/>
<evidence type="ECO:0000256" key="9">
    <source>
        <dbReference type="ARBA" id="ARBA00023069"/>
    </source>
</evidence>
<evidence type="ECO:0000256" key="4">
    <source>
        <dbReference type="ARBA" id="ARBA00022475"/>
    </source>
</evidence>
<accession>A0A1V9XLL9</accession>
<keyword evidence="12" id="KW-0966">Cell projection</keyword>